<keyword evidence="3" id="KW-1185">Reference proteome</keyword>
<feature type="transmembrane region" description="Helical" evidence="1">
    <location>
        <begin position="32"/>
        <end position="52"/>
    </location>
</feature>
<evidence type="ECO:0000313" key="3">
    <source>
        <dbReference type="Proteomes" id="UP000499080"/>
    </source>
</evidence>
<evidence type="ECO:0000313" key="2">
    <source>
        <dbReference type="EMBL" id="GBM99582.1"/>
    </source>
</evidence>
<gene>
    <name evidence="2" type="ORF">AVEN_167941_1</name>
</gene>
<keyword evidence="1" id="KW-1133">Transmembrane helix</keyword>
<keyword evidence="1" id="KW-0812">Transmembrane</keyword>
<comment type="caution">
    <text evidence="2">The sequence shown here is derived from an EMBL/GenBank/DDBJ whole genome shotgun (WGS) entry which is preliminary data.</text>
</comment>
<name>A0A4Y2KDU8_ARAVE</name>
<feature type="transmembrane region" description="Helical" evidence="1">
    <location>
        <begin position="58"/>
        <end position="80"/>
    </location>
</feature>
<reference evidence="2 3" key="1">
    <citation type="journal article" date="2019" name="Sci. Rep.">
        <title>Orb-weaving spider Araneus ventricosus genome elucidates the spidroin gene catalogue.</title>
        <authorList>
            <person name="Kono N."/>
            <person name="Nakamura H."/>
            <person name="Ohtoshi R."/>
            <person name="Moran D.A.P."/>
            <person name="Shinohara A."/>
            <person name="Yoshida Y."/>
            <person name="Fujiwara M."/>
            <person name="Mori M."/>
            <person name="Tomita M."/>
            <person name="Arakawa K."/>
        </authorList>
    </citation>
    <scope>NUCLEOTIDE SEQUENCE [LARGE SCALE GENOMIC DNA]</scope>
</reference>
<evidence type="ECO:0000256" key="1">
    <source>
        <dbReference type="SAM" id="Phobius"/>
    </source>
</evidence>
<accession>A0A4Y2KDU8</accession>
<sequence>MAAAAVLTAAVPFNLCGCRLGWCGWFAMPRRWFCSPLVLPLLVCSGLLPAVLRNALYYVHYLLDAALLHCYGCMPVLATVPPSHMRYAFNGFMPLLRFLLPVRLPEQRSAMPAGCLCGIFSCGL</sequence>
<dbReference type="Proteomes" id="UP000499080">
    <property type="component" value="Unassembled WGS sequence"/>
</dbReference>
<keyword evidence="1" id="KW-0472">Membrane</keyword>
<organism evidence="2 3">
    <name type="scientific">Araneus ventricosus</name>
    <name type="common">Orbweaver spider</name>
    <name type="synonym">Epeira ventricosa</name>
    <dbReference type="NCBI Taxonomy" id="182803"/>
    <lineage>
        <taxon>Eukaryota</taxon>
        <taxon>Metazoa</taxon>
        <taxon>Ecdysozoa</taxon>
        <taxon>Arthropoda</taxon>
        <taxon>Chelicerata</taxon>
        <taxon>Arachnida</taxon>
        <taxon>Araneae</taxon>
        <taxon>Araneomorphae</taxon>
        <taxon>Entelegynae</taxon>
        <taxon>Araneoidea</taxon>
        <taxon>Araneidae</taxon>
        <taxon>Araneus</taxon>
    </lineage>
</organism>
<dbReference type="EMBL" id="BGPR01004430">
    <property type="protein sequence ID" value="GBM99582.1"/>
    <property type="molecule type" value="Genomic_DNA"/>
</dbReference>
<proteinExistence type="predicted"/>
<dbReference type="AlphaFoldDB" id="A0A4Y2KDU8"/>
<protein>
    <submittedName>
        <fullName evidence="2">Uncharacterized protein</fullName>
    </submittedName>
</protein>